<organism evidence="6 7">
    <name type="scientific">Skermania pinensis</name>
    <dbReference type="NCBI Taxonomy" id="39122"/>
    <lineage>
        <taxon>Bacteria</taxon>
        <taxon>Bacillati</taxon>
        <taxon>Actinomycetota</taxon>
        <taxon>Actinomycetes</taxon>
        <taxon>Mycobacteriales</taxon>
        <taxon>Gordoniaceae</taxon>
        <taxon>Skermania</taxon>
    </lineage>
</organism>
<name>A0ABX8S6H0_9ACTN</name>
<feature type="domain" description="N-acetyltransferase" evidence="5">
    <location>
        <begin position="148"/>
        <end position="298"/>
    </location>
</feature>
<evidence type="ECO:0000256" key="4">
    <source>
        <dbReference type="HAMAP-Rule" id="MF_01698"/>
    </source>
</evidence>
<dbReference type="PROSITE" id="PS51186">
    <property type="entry name" value="GNAT"/>
    <property type="match status" value="2"/>
</dbReference>
<keyword evidence="7" id="KW-1185">Reference proteome</keyword>
<dbReference type="GO" id="GO:0035447">
    <property type="term" value="F:mycothiol synthase activity"/>
    <property type="evidence" value="ECO:0007669"/>
    <property type="project" value="UniProtKB-EC"/>
</dbReference>
<evidence type="ECO:0000256" key="2">
    <source>
        <dbReference type="ARBA" id="ARBA00022737"/>
    </source>
</evidence>
<gene>
    <name evidence="4 6" type="primary">mshD</name>
    <name evidence="6" type="ORF">KV203_16710</name>
</gene>
<dbReference type="PANTHER" id="PTHR43617">
    <property type="entry name" value="L-AMINO ACID N-ACETYLTRANSFERASE"/>
    <property type="match status" value="1"/>
</dbReference>
<dbReference type="InterPro" id="IPR017813">
    <property type="entry name" value="Mycothiol_AcTrfase"/>
</dbReference>
<proteinExistence type="inferred from homology"/>
<dbReference type="HAMAP" id="MF_01698">
    <property type="entry name" value="MshD"/>
    <property type="match status" value="1"/>
</dbReference>
<dbReference type="CDD" id="cd04301">
    <property type="entry name" value="NAT_SF"/>
    <property type="match status" value="2"/>
</dbReference>
<feature type="binding site" evidence="4">
    <location>
        <begin position="229"/>
        <end position="231"/>
    </location>
    <ligand>
        <name>acetyl-CoA</name>
        <dbReference type="ChEBI" id="CHEBI:57288"/>
        <label>2</label>
    </ligand>
</feature>
<dbReference type="InterPro" id="IPR016181">
    <property type="entry name" value="Acyl_CoA_acyltransferase"/>
</dbReference>
<reference evidence="6" key="1">
    <citation type="submission" date="2021-07" db="EMBL/GenBank/DDBJ databases">
        <title>Candidatus Kaistella beijingensis sp. nov. isolated from a municipal wastewater treatment plant is involved in sludge foaming.</title>
        <authorList>
            <person name="Song Y."/>
            <person name="Liu S.-J."/>
        </authorList>
    </citation>
    <scope>NUCLEOTIDE SEQUENCE</scope>
    <source>
        <strain evidence="6">DSM 43998</strain>
    </source>
</reference>
<feature type="binding site" evidence="4">
    <location>
        <position position="263"/>
    </location>
    <ligand>
        <name>1D-myo-inositol 2-(L-cysteinylamino)-2-deoxy-alpha-D-glucopyranoside</name>
        <dbReference type="ChEBI" id="CHEBI:58887"/>
    </ligand>
</feature>
<comment type="function">
    <text evidence="4">Catalyzes the transfer of acetyl from acetyl-CoA to desacetylmycothiol (Cys-GlcN-Ins) to form mycothiol.</text>
</comment>
<feature type="domain" description="N-acetyltransferase" evidence="5">
    <location>
        <begin position="2"/>
        <end position="145"/>
    </location>
</feature>
<comment type="subunit">
    <text evidence="4">Monomer.</text>
</comment>
<comment type="catalytic activity">
    <reaction evidence="4">
        <text>1D-myo-inositol 2-(L-cysteinylamino)-2-deoxy-alpha-D-glucopyranoside + acetyl-CoA = mycothiol + CoA + H(+)</text>
        <dbReference type="Rhea" id="RHEA:26172"/>
        <dbReference type="ChEBI" id="CHEBI:15378"/>
        <dbReference type="ChEBI" id="CHEBI:16768"/>
        <dbReference type="ChEBI" id="CHEBI:57287"/>
        <dbReference type="ChEBI" id="CHEBI:57288"/>
        <dbReference type="ChEBI" id="CHEBI:58887"/>
        <dbReference type="EC" id="2.3.1.189"/>
    </reaction>
</comment>
<feature type="binding site" evidence="4">
    <location>
        <begin position="268"/>
        <end position="273"/>
    </location>
    <ligand>
        <name>acetyl-CoA</name>
        <dbReference type="ChEBI" id="CHEBI:57288"/>
        <label>2</label>
    </ligand>
</feature>
<feature type="binding site" evidence="4">
    <location>
        <position position="215"/>
    </location>
    <ligand>
        <name>1D-myo-inositol 2-(L-cysteinylamino)-2-deoxy-alpha-D-glucopyranoside</name>
        <dbReference type="ChEBI" id="CHEBI:58887"/>
    </ligand>
</feature>
<evidence type="ECO:0000259" key="5">
    <source>
        <dbReference type="PROSITE" id="PS51186"/>
    </source>
</evidence>
<dbReference type="EC" id="2.3.1.189" evidence="4"/>
<dbReference type="PIRSF" id="PIRSF021524">
    <property type="entry name" value="MSH_acetyltransferase"/>
    <property type="match status" value="1"/>
</dbReference>
<accession>A0ABX8S6H0</accession>
<sequence>MTGWVSADPALVGPVRELVAAATAADGVAPVSEQVLHSLELPDSARHSVRFADGVLAGYANLAPARGEHPPMAEVVTAPQARGRGIGTDLVRQALVAGGPGTRVWAHGDLPPARAVAARLGLVVVRELLQMRRELDAGLPRLEVPDGIELRTYRGPRDDAQLLRVNNAAFFWHPEQGGWTERELEIRRAQAWFDPNGLFIATDSAGAVLGFHWTKRHPTEPPEGEVYIVGVDPSAQGRGLGRVLTLAGLHHLRTAGLASAMLYTEADNIAAVRTYDRLGFHRSHVDVAYAVPSDNPSETGQSGQSG</sequence>
<keyword evidence="3 4" id="KW-0012">Acyltransferase</keyword>
<evidence type="ECO:0000313" key="7">
    <source>
        <dbReference type="Proteomes" id="UP000887023"/>
    </source>
</evidence>
<protein>
    <recommendedName>
        <fullName evidence="4">Mycothiol acetyltransferase</fullName>
        <shortName evidence="4">MSH acetyltransferase</shortName>
        <ecNumber evidence="4">2.3.1.189</ecNumber>
    </recommendedName>
    <alternativeName>
        <fullName evidence="4">Mycothiol synthase</fullName>
    </alternativeName>
</protein>
<dbReference type="SUPFAM" id="SSF55729">
    <property type="entry name" value="Acyl-CoA N-acyltransferases (Nat)"/>
    <property type="match status" value="1"/>
</dbReference>
<dbReference type="Proteomes" id="UP000887023">
    <property type="component" value="Chromosome"/>
</dbReference>
<dbReference type="InterPro" id="IPR050276">
    <property type="entry name" value="MshD_Acetyltransferase"/>
</dbReference>
<dbReference type="NCBIfam" id="TIGR03448">
    <property type="entry name" value="mycothiol_MshD"/>
    <property type="match status" value="1"/>
</dbReference>
<dbReference type="RefSeq" id="WP_066474012.1">
    <property type="nucleotide sequence ID" value="NZ_CBCRUZ010000007.1"/>
</dbReference>
<dbReference type="InterPro" id="IPR000182">
    <property type="entry name" value="GNAT_dom"/>
</dbReference>
<feature type="binding site" evidence="4">
    <location>
        <begin position="236"/>
        <end position="242"/>
    </location>
    <ligand>
        <name>acetyl-CoA</name>
        <dbReference type="ChEBI" id="CHEBI:57288"/>
        <label>2</label>
    </ligand>
</feature>
<evidence type="ECO:0000256" key="3">
    <source>
        <dbReference type="ARBA" id="ARBA00023315"/>
    </source>
</evidence>
<dbReference type="Gene3D" id="3.40.630.30">
    <property type="match status" value="1"/>
</dbReference>
<dbReference type="EMBL" id="CP079105">
    <property type="protein sequence ID" value="QXQ13448.1"/>
    <property type="molecule type" value="Genomic_DNA"/>
</dbReference>
<keyword evidence="1 4" id="KW-0808">Transferase</keyword>
<keyword evidence="2 4" id="KW-0677">Repeat</keyword>
<comment type="similarity">
    <text evidence="4">Belongs to the acetyltransferase family. MshD subfamily.</text>
</comment>
<feature type="binding site" evidence="4">
    <location>
        <position position="225"/>
    </location>
    <ligand>
        <name>1D-myo-inositol 2-(L-cysteinylamino)-2-deoxy-alpha-D-glucopyranoside</name>
        <dbReference type="ChEBI" id="CHEBI:58887"/>
    </ligand>
</feature>
<dbReference type="Pfam" id="PF00583">
    <property type="entry name" value="Acetyltransf_1"/>
    <property type="match status" value="2"/>
</dbReference>
<feature type="binding site" evidence="4">
    <location>
        <position position="33"/>
    </location>
    <ligand>
        <name>1D-myo-inositol 2-(L-cysteinylamino)-2-deoxy-alpha-D-glucopyranoside</name>
        <dbReference type="ChEBI" id="CHEBI:58887"/>
    </ligand>
</feature>
<comment type="caution">
    <text evidence="4">Lacks conserved residue(s) required for the propagation of feature annotation.</text>
</comment>
<feature type="binding site" evidence="4">
    <location>
        <begin position="75"/>
        <end position="77"/>
    </location>
    <ligand>
        <name>acetyl-CoA</name>
        <dbReference type="ChEBI" id="CHEBI:57288"/>
        <label>1</label>
    </ligand>
</feature>
<feature type="binding site" evidence="4">
    <location>
        <position position="175"/>
    </location>
    <ligand>
        <name>1D-myo-inositol 2-(L-cysteinylamino)-2-deoxy-alpha-D-glucopyranoside</name>
        <dbReference type="ChEBI" id="CHEBI:58887"/>
    </ligand>
</feature>
<dbReference type="PANTHER" id="PTHR43617:SF31">
    <property type="entry name" value="MYCOTHIOL ACETYLTRANSFERASE"/>
    <property type="match status" value="1"/>
</dbReference>
<evidence type="ECO:0000256" key="1">
    <source>
        <dbReference type="ARBA" id="ARBA00022679"/>
    </source>
</evidence>
<evidence type="ECO:0000313" key="6">
    <source>
        <dbReference type="EMBL" id="QXQ13448.1"/>
    </source>
</evidence>